<feature type="region of interest" description="Disordered" evidence="1">
    <location>
        <begin position="478"/>
        <end position="539"/>
    </location>
</feature>
<organism evidence="2 3">
    <name type="scientific">Psilocybe cf. subviscida</name>
    <dbReference type="NCBI Taxonomy" id="2480587"/>
    <lineage>
        <taxon>Eukaryota</taxon>
        <taxon>Fungi</taxon>
        <taxon>Dikarya</taxon>
        <taxon>Basidiomycota</taxon>
        <taxon>Agaricomycotina</taxon>
        <taxon>Agaricomycetes</taxon>
        <taxon>Agaricomycetidae</taxon>
        <taxon>Agaricales</taxon>
        <taxon>Agaricineae</taxon>
        <taxon>Strophariaceae</taxon>
        <taxon>Psilocybe</taxon>
    </lineage>
</organism>
<feature type="compositionally biased region" description="Basic and acidic residues" evidence="1">
    <location>
        <begin position="408"/>
        <end position="418"/>
    </location>
</feature>
<dbReference type="EMBL" id="JAACJJ010000056">
    <property type="protein sequence ID" value="KAF5311898.1"/>
    <property type="molecule type" value="Genomic_DNA"/>
</dbReference>
<dbReference type="Proteomes" id="UP000567179">
    <property type="component" value="Unassembled WGS sequence"/>
</dbReference>
<sequence>MSATPKVDKKPHLCPPSNAIHPSDRWELLFVYAFICKFTNLRHKVEGLESASDLEEALMLKEPNNILTQVLVNFVVNLKPATRNLSADLISTTVATVLSEYLKTQERTIFWNDQLNANVDPFEGLDGGFFTTDWNFKLKILRQLVELQLCHSSEIKNSIDNAWGVVHNKNKKSQSAHDARGMAKTQEELQLIPIGQDISRKRYWVTDDSPRVYVSTNPWKMTATFQTISTTREEYTKLIEDLQAATDFDVKKVKKPGKLQSAHLSLIDDLEKRIPAIDTELARVQKVRRRLENKRMLLAQAEIRETRTRRRTQKPDYVYGNDVDSEDDGDEYSYREEQPNEYDEEEFGDDDRPRRGRAAQAVGTRRSTRTSALINGNGKRDGSSDSGIWRGERRSSRLGGVDGWTEVEQPRKRARTEESVDSAPSMDSGTNGKVAIQNGVRVKASGAAALKPTEIAMEQIAGKKKSKFWVYAVEPIPDTVHDAPDDNSTSSQQIQDSTANGLSDSGSGTSSPQPQSKPNGHTNGHQKPVNDEDYIMISE</sequence>
<feature type="region of interest" description="Disordered" evidence="1">
    <location>
        <begin position="307"/>
        <end position="433"/>
    </location>
</feature>
<evidence type="ECO:0008006" key="4">
    <source>
        <dbReference type="Google" id="ProtNLM"/>
    </source>
</evidence>
<feature type="compositionally biased region" description="Polar residues" evidence="1">
    <location>
        <begin position="486"/>
        <end position="502"/>
    </location>
</feature>
<evidence type="ECO:0000256" key="1">
    <source>
        <dbReference type="SAM" id="MobiDB-lite"/>
    </source>
</evidence>
<reference evidence="2 3" key="1">
    <citation type="journal article" date="2020" name="ISME J.">
        <title>Uncovering the hidden diversity of litter-decomposition mechanisms in mushroom-forming fungi.</title>
        <authorList>
            <person name="Floudas D."/>
            <person name="Bentzer J."/>
            <person name="Ahren D."/>
            <person name="Johansson T."/>
            <person name="Persson P."/>
            <person name="Tunlid A."/>
        </authorList>
    </citation>
    <scope>NUCLEOTIDE SEQUENCE [LARGE SCALE GENOMIC DNA]</scope>
    <source>
        <strain evidence="2 3">CBS 101986</strain>
    </source>
</reference>
<comment type="caution">
    <text evidence="2">The sequence shown here is derived from an EMBL/GenBank/DDBJ whole genome shotgun (WGS) entry which is preliminary data.</text>
</comment>
<dbReference type="OrthoDB" id="205403at2759"/>
<protein>
    <recommendedName>
        <fullName evidence="4">WHIM1 domain-containing protein</fullName>
    </recommendedName>
</protein>
<keyword evidence="3" id="KW-1185">Reference proteome</keyword>
<accession>A0A8H5AW30</accession>
<dbReference type="PANTHER" id="PTHR42107">
    <property type="entry name" value="YALI0D24453P"/>
    <property type="match status" value="1"/>
</dbReference>
<dbReference type="AlphaFoldDB" id="A0A8H5AW30"/>
<feature type="compositionally biased region" description="Low complexity" evidence="1">
    <location>
        <begin position="503"/>
        <end position="516"/>
    </location>
</feature>
<evidence type="ECO:0000313" key="3">
    <source>
        <dbReference type="Proteomes" id="UP000567179"/>
    </source>
</evidence>
<feature type="compositionally biased region" description="Acidic residues" evidence="1">
    <location>
        <begin position="339"/>
        <end position="349"/>
    </location>
</feature>
<dbReference type="PANTHER" id="PTHR42107:SF1">
    <property type="entry name" value="WHIM1 DOMAIN-CONTAINING PROTEIN"/>
    <property type="match status" value="1"/>
</dbReference>
<name>A0A8H5AW30_9AGAR</name>
<gene>
    <name evidence="2" type="ORF">D9619_002860</name>
</gene>
<proteinExistence type="predicted"/>
<evidence type="ECO:0000313" key="2">
    <source>
        <dbReference type="EMBL" id="KAF5311898.1"/>
    </source>
</evidence>